<organism evidence="2">
    <name type="scientific">marine sediment metagenome</name>
    <dbReference type="NCBI Taxonomy" id="412755"/>
    <lineage>
        <taxon>unclassified sequences</taxon>
        <taxon>metagenomes</taxon>
        <taxon>ecological metagenomes</taxon>
    </lineage>
</organism>
<proteinExistence type="predicted"/>
<name>A0A0F9PFX5_9ZZZZ</name>
<dbReference type="EMBL" id="LAZR01002514">
    <property type="protein sequence ID" value="KKN29049.1"/>
    <property type="molecule type" value="Genomic_DNA"/>
</dbReference>
<feature type="compositionally biased region" description="Low complexity" evidence="1">
    <location>
        <begin position="26"/>
        <end position="39"/>
    </location>
</feature>
<comment type="caution">
    <text evidence="2">The sequence shown here is derived from an EMBL/GenBank/DDBJ whole genome shotgun (WGS) entry which is preliminary data.</text>
</comment>
<evidence type="ECO:0000256" key="1">
    <source>
        <dbReference type="SAM" id="MobiDB-lite"/>
    </source>
</evidence>
<sequence>MTTATTKLALVLAALANIRSGGRGVPPIATTAPPATTIPARPPREGLGARIASNGSPRD</sequence>
<protein>
    <submittedName>
        <fullName evidence="2">Uncharacterized protein</fullName>
    </submittedName>
</protein>
<dbReference type="AlphaFoldDB" id="A0A0F9PFX5"/>
<feature type="region of interest" description="Disordered" evidence="1">
    <location>
        <begin position="21"/>
        <end position="59"/>
    </location>
</feature>
<gene>
    <name evidence="2" type="ORF">LCGC14_0848050</name>
</gene>
<reference evidence="2" key="1">
    <citation type="journal article" date="2015" name="Nature">
        <title>Complex archaea that bridge the gap between prokaryotes and eukaryotes.</title>
        <authorList>
            <person name="Spang A."/>
            <person name="Saw J.H."/>
            <person name="Jorgensen S.L."/>
            <person name="Zaremba-Niedzwiedzka K."/>
            <person name="Martijn J."/>
            <person name="Lind A.E."/>
            <person name="van Eijk R."/>
            <person name="Schleper C."/>
            <person name="Guy L."/>
            <person name="Ettema T.J."/>
        </authorList>
    </citation>
    <scope>NUCLEOTIDE SEQUENCE</scope>
</reference>
<accession>A0A0F9PFX5</accession>
<evidence type="ECO:0000313" key="2">
    <source>
        <dbReference type="EMBL" id="KKN29049.1"/>
    </source>
</evidence>